<keyword evidence="2" id="KW-1133">Transmembrane helix</keyword>
<feature type="region of interest" description="Disordered" evidence="1">
    <location>
        <begin position="153"/>
        <end position="283"/>
    </location>
</feature>
<dbReference type="InterPro" id="IPR046672">
    <property type="entry name" value="DUF6542"/>
</dbReference>
<feature type="transmembrane region" description="Helical" evidence="2">
    <location>
        <begin position="127"/>
        <end position="147"/>
    </location>
</feature>
<sequence length="283" mass="30404">MSTSGRDDQDSGDEPVPWDERPIAGSARGLSWPVAVAIALGLTLGGAILDMQLRGGLDTVFQVGFVLGCVAAICAVRRRNLFGPIVQPPLILAFTVPGVVLYASGMPEGTGTMSRAIAVGTPLVDNFPTMAATTVATIGIGLLRLVTQRDPDGKAIKRTSRTRQGGDKTKGREGKSAQRSGSGSARDSARHPKPERQREREPAARPAPPSSDPPVPRREPRRSTQDTRGPRPWDSERQERPAPPRETGAPSAPPPFLDEQARGRPRPDAEGRPPRRPRPPRER</sequence>
<evidence type="ECO:0000313" key="4">
    <source>
        <dbReference type="EMBL" id="SNR32174.1"/>
    </source>
</evidence>
<name>A0A238VDD2_9PSEU</name>
<feature type="region of interest" description="Disordered" evidence="1">
    <location>
        <begin position="1"/>
        <end position="22"/>
    </location>
</feature>
<dbReference type="RefSeq" id="WP_141134548.1">
    <property type="nucleotide sequence ID" value="NZ_FZNW01000002.1"/>
</dbReference>
<organism evidence="4 5">
    <name type="scientific">Haloechinothrix alba</name>
    <dbReference type="NCBI Taxonomy" id="664784"/>
    <lineage>
        <taxon>Bacteria</taxon>
        <taxon>Bacillati</taxon>
        <taxon>Actinomycetota</taxon>
        <taxon>Actinomycetes</taxon>
        <taxon>Pseudonocardiales</taxon>
        <taxon>Pseudonocardiaceae</taxon>
        <taxon>Haloechinothrix</taxon>
    </lineage>
</organism>
<evidence type="ECO:0000259" key="3">
    <source>
        <dbReference type="Pfam" id="PF20177"/>
    </source>
</evidence>
<feature type="compositionally biased region" description="Pro residues" evidence="1">
    <location>
        <begin position="205"/>
        <end position="214"/>
    </location>
</feature>
<keyword evidence="2" id="KW-0812">Transmembrane</keyword>
<keyword evidence="5" id="KW-1185">Reference proteome</keyword>
<feature type="compositionally biased region" description="Basic and acidic residues" evidence="1">
    <location>
        <begin position="215"/>
        <end position="243"/>
    </location>
</feature>
<proteinExistence type="predicted"/>
<accession>A0A238VDD2</accession>
<feature type="transmembrane region" description="Helical" evidence="2">
    <location>
        <begin position="30"/>
        <end position="48"/>
    </location>
</feature>
<feature type="compositionally biased region" description="Basic and acidic residues" evidence="1">
    <location>
        <begin position="187"/>
        <end position="203"/>
    </location>
</feature>
<dbReference type="Proteomes" id="UP000198348">
    <property type="component" value="Unassembled WGS sequence"/>
</dbReference>
<feature type="transmembrane region" description="Helical" evidence="2">
    <location>
        <begin position="89"/>
        <end position="107"/>
    </location>
</feature>
<reference evidence="4 5" key="1">
    <citation type="submission" date="2017-06" db="EMBL/GenBank/DDBJ databases">
        <authorList>
            <person name="Kim H.J."/>
            <person name="Triplett B.A."/>
        </authorList>
    </citation>
    <scope>NUCLEOTIDE SEQUENCE [LARGE SCALE GENOMIC DNA]</scope>
    <source>
        <strain evidence="4 5">DSM 45207</strain>
    </source>
</reference>
<feature type="compositionally biased region" description="Low complexity" evidence="1">
    <location>
        <begin position="177"/>
        <end position="186"/>
    </location>
</feature>
<feature type="compositionally biased region" description="Basic and acidic residues" evidence="1">
    <location>
        <begin position="164"/>
        <end position="176"/>
    </location>
</feature>
<feature type="transmembrane region" description="Helical" evidence="2">
    <location>
        <begin position="60"/>
        <end position="77"/>
    </location>
</feature>
<protein>
    <recommendedName>
        <fullName evidence="3">DUF6542 domain-containing protein</fullName>
    </recommendedName>
</protein>
<dbReference type="OrthoDB" id="5192877at2"/>
<evidence type="ECO:0000313" key="5">
    <source>
        <dbReference type="Proteomes" id="UP000198348"/>
    </source>
</evidence>
<dbReference type="EMBL" id="FZNW01000002">
    <property type="protein sequence ID" value="SNR32174.1"/>
    <property type="molecule type" value="Genomic_DNA"/>
</dbReference>
<keyword evidence="2" id="KW-0472">Membrane</keyword>
<feature type="domain" description="DUF6542" evidence="3">
    <location>
        <begin position="29"/>
        <end position="149"/>
    </location>
</feature>
<gene>
    <name evidence="4" type="ORF">SAMN06265360_10279</name>
</gene>
<evidence type="ECO:0000256" key="1">
    <source>
        <dbReference type="SAM" id="MobiDB-lite"/>
    </source>
</evidence>
<evidence type="ECO:0000256" key="2">
    <source>
        <dbReference type="SAM" id="Phobius"/>
    </source>
</evidence>
<dbReference type="Pfam" id="PF20177">
    <property type="entry name" value="DUF6542"/>
    <property type="match status" value="1"/>
</dbReference>
<feature type="compositionally biased region" description="Basic and acidic residues" evidence="1">
    <location>
        <begin position="259"/>
        <end position="283"/>
    </location>
</feature>
<dbReference type="AlphaFoldDB" id="A0A238VDD2"/>